<dbReference type="AlphaFoldDB" id="A0A9X1YJ81"/>
<dbReference type="InterPro" id="IPR003738">
    <property type="entry name" value="SRAP"/>
</dbReference>
<organism evidence="1 2">
    <name type="scientific">Scleromatobacter humisilvae</name>
    <dbReference type="NCBI Taxonomy" id="2897159"/>
    <lineage>
        <taxon>Bacteria</taxon>
        <taxon>Pseudomonadati</taxon>
        <taxon>Pseudomonadota</taxon>
        <taxon>Betaproteobacteria</taxon>
        <taxon>Burkholderiales</taxon>
        <taxon>Sphaerotilaceae</taxon>
        <taxon>Scleromatobacter</taxon>
    </lineage>
</organism>
<name>A0A9X1YJ81_9BURK</name>
<keyword evidence="2" id="KW-1185">Reference proteome</keyword>
<protein>
    <submittedName>
        <fullName evidence="1">SOS response-associated peptidase</fullName>
    </submittedName>
</protein>
<dbReference type="GO" id="GO:0003697">
    <property type="term" value="F:single-stranded DNA binding"/>
    <property type="evidence" value="ECO:0007669"/>
    <property type="project" value="InterPro"/>
</dbReference>
<reference evidence="1" key="1">
    <citation type="submission" date="2021-11" db="EMBL/GenBank/DDBJ databases">
        <title>BS-T2-15 a new species belonging to the Comamonadaceae family isolated from the soil of a French oak forest.</title>
        <authorList>
            <person name="Mieszkin S."/>
            <person name="Alain K."/>
        </authorList>
    </citation>
    <scope>NUCLEOTIDE SEQUENCE</scope>
    <source>
        <strain evidence="1">BS-T2-15</strain>
    </source>
</reference>
<dbReference type="InterPro" id="IPR036590">
    <property type="entry name" value="SRAP-like"/>
</dbReference>
<sequence>MGPFDTGVFLTATADGELIAHAGQWGMIRAGQRERIEYKERPSKKPGGKPVREPMLKNNARIETVAKSPAFKDAWNNGRRCLIPALWLQEPNWQTGRCVWWQLRRADAQPWMIAGIWSEWTDGDSGQLVPNYAMLTFNVNHHPLLSRLHRPEVDRVTKRPLPFEQQDKRGEAHIEPEDWMTWLRGDISEAHPLLVAAPNEFYDQGDAVRTDEMLAIISRESQSDLDV</sequence>
<dbReference type="EMBL" id="JAJLJH010000004">
    <property type="protein sequence ID" value="MCK9687314.1"/>
    <property type="molecule type" value="Genomic_DNA"/>
</dbReference>
<dbReference type="GO" id="GO:0106300">
    <property type="term" value="P:protein-DNA covalent cross-linking repair"/>
    <property type="evidence" value="ECO:0007669"/>
    <property type="project" value="InterPro"/>
</dbReference>
<dbReference type="SUPFAM" id="SSF143081">
    <property type="entry name" value="BB1717-like"/>
    <property type="match status" value="1"/>
</dbReference>
<evidence type="ECO:0000313" key="1">
    <source>
        <dbReference type="EMBL" id="MCK9687314.1"/>
    </source>
</evidence>
<dbReference type="Gene3D" id="3.90.1680.10">
    <property type="entry name" value="SOS response associated peptidase-like"/>
    <property type="match status" value="1"/>
</dbReference>
<dbReference type="Proteomes" id="UP001139353">
    <property type="component" value="Unassembled WGS sequence"/>
</dbReference>
<dbReference type="RefSeq" id="WP_275683354.1">
    <property type="nucleotide sequence ID" value="NZ_JAJLJH010000004.1"/>
</dbReference>
<evidence type="ECO:0000313" key="2">
    <source>
        <dbReference type="Proteomes" id="UP001139353"/>
    </source>
</evidence>
<dbReference type="Pfam" id="PF02586">
    <property type="entry name" value="SRAP"/>
    <property type="match status" value="1"/>
</dbReference>
<proteinExistence type="predicted"/>
<gene>
    <name evidence="1" type="ORF">LPC04_16530</name>
</gene>
<comment type="caution">
    <text evidence="1">The sequence shown here is derived from an EMBL/GenBank/DDBJ whole genome shotgun (WGS) entry which is preliminary data.</text>
</comment>
<accession>A0A9X1YJ81</accession>